<sequence length="204" mass="22483">MRVPSGFCNLSAFYACTGAPLLIRLLLGNPMNPNGSRVGLFSVRVFLKVLGRGGRTTFYPLLAQVVQMLHTLSCIRFHVLLEPRKDPDKLFGRSNSLGKQLGQPDESSLQAPNILKFRIILGDSMKFKGPTTPMREHAVGPTFSPAVIDALSANMGDCALGRCLSKKTHGGRMKDYVEIYLDLLKANGRSRKYDLAISRNTGWD</sequence>
<dbReference type="Proteomes" id="UP000714275">
    <property type="component" value="Unassembled WGS sequence"/>
</dbReference>
<comment type="caution">
    <text evidence="1">The sequence shown here is derived from an EMBL/GenBank/DDBJ whole genome shotgun (WGS) entry which is preliminary data.</text>
</comment>
<gene>
    <name evidence="1" type="ORF">EV702DRAFT_1046970</name>
</gene>
<reference evidence="1" key="1">
    <citation type="journal article" date="2020" name="New Phytol.">
        <title>Comparative genomics reveals dynamic genome evolution in host specialist ectomycorrhizal fungi.</title>
        <authorList>
            <person name="Lofgren L.A."/>
            <person name="Nguyen N.H."/>
            <person name="Vilgalys R."/>
            <person name="Ruytinx J."/>
            <person name="Liao H.L."/>
            <person name="Branco S."/>
            <person name="Kuo A."/>
            <person name="LaButti K."/>
            <person name="Lipzen A."/>
            <person name="Andreopoulos W."/>
            <person name="Pangilinan J."/>
            <person name="Riley R."/>
            <person name="Hundley H."/>
            <person name="Na H."/>
            <person name="Barry K."/>
            <person name="Grigoriev I.V."/>
            <person name="Stajich J.E."/>
            <person name="Kennedy P.G."/>
        </authorList>
    </citation>
    <scope>NUCLEOTIDE SEQUENCE</scope>
    <source>
        <strain evidence="1">DOB743</strain>
    </source>
</reference>
<proteinExistence type="predicted"/>
<organism evidence="1 2">
    <name type="scientific">Suillus placidus</name>
    <dbReference type="NCBI Taxonomy" id="48579"/>
    <lineage>
        <taxon>Eukaryota</taxon>
        <taxon>Fungi</taxon>
        <taxon>Dikarya</taxon>
        <taxon>Basidiomycota</taxon>
        <taxon>Agaricomycotina</taxon>
        <taxon>Agaricomycetes</taxon>
        <taxon>Agaricomycetidae</taxon>
        <taxon>Boletales</taxon>
        <taxon>Suillineae</taxon>
        <taxon>Suillaceae</taxon>
        <taxon>Suillus</taxon>
    </lineage>
</organism>
<dbReference type="PROSITE" id="PS51257">
    <property type="entry name" value="PROKAR_LIPOPROTEIN"/>
    <property type="match status" value="1"/>
</dbReference>
<evidence type="ECO:0000313" key="1">
    <source>
        <dbReference type="EMBL" id="KAG1775380.1"/>
    </source>
</evidence>
<name>A0A9P7D075_9AGAM</name>
<protein>
    <submittedName>
        <fullName evidence="1">Uncharacterized protein</fullName>
    </submittedName>
</protein>
<dbReference type="AlphaFoldDB" id="A0A9P7D075"/>
<accession>A0A9P7D075</accession>
<keyword evidence="2" id="KW-1185">Reference proteome</keyword>
<evidence type="ECO:0000313" key="2">
    <source>
        <dbReference type="Proteomes" id="UP000714275"/>
    </source>
</evidence>
<dbReference type="EMBL" id="JABBWD010000034">
    <property type="protein sequence ID" value="KAG1775380.1"/>
    <property type="molecule type" value="Genomic_DNA"/>
</dbReference>